<gene>
    <name evidence="1" type="ORF">SB6408_01898</name>
</gene>
<evidence type="ECO:0008006" key="3">
    <source>
        <dbReference type="Google" id="ProtNLM"/>
    </source>
</evidence>
<organism evidence="1 2">
    <name type="scientific">Klebsiella spallanzanii</name>
    <dbReference type="NCBI Taxonomy" id="2587528"/>
    <lineage>
        <taxon>Bacteria</taxon>
        <taxon>Pseudomonadati</taxon>
        <taxon>Pseudomonadota</taxon>
        <taxon>Gammaproteobacteria</taxon>
        <taxon>Enterobacterales</taxon>
        <taxon>Enterobacteriaceae</taxon>
        <taxon>Klebsiella/Raoultella group</taxon>
        <taxon>Klebsiella</taxon>
    </lineage>
</organism>
<dbReference type="Proteomes" id="UP000318370">
    <property type="component" value="Unassembled WGS sequence"/>
</dbReference>
<dbReference type="Pfam" id="PF08902">
    <property type="entry name" value="DUF1848"/>
    <property type="match status" value="1"/>
</dbReference>
<proteinExistence type="predicted"/>
<sequence>MIISASRRTDIPAFYTPWFMNRIRAGFLLTRNPFNFNQIKRVSLSPKDVDAIVFWTRNPRMLINHLDELDSLGYNYYFQYTITGYPKLIESSVPRPHRSIETFHILSNIIGPDRIIWRYDPILVSNLVGINEHKRLFSKIASLISGKTRKVVISFADFYKKTERNLSSISDFKYYDILNDHRSLHDLVSWMSYVARENGMAIESCSEEIDLSTFGIEHGKCIDGKLIEDIFGISTNLIKDPGQREACGCIRSIDIGSYNTCLHGCSYCYATFNSEIVNKNKRDHNPESPFLIGNADGIDQKLLSPSIYQGSLF</sequence>
<protein>
    <recommendedName>
        <fullName evidence="3">DUF1848 domain-containing protein</fullName>
    </recommendedName>
</protein>
<dbReference type="EMBL" id="CABGHF010000034">
    <property type="protein sequence ID" value="VUT00308.1"/>
    <property type="molecule type" value="Genomic_DNA"/>
</dbReference>
<dbReference type="InterPro" id="IPR014998">
    <property type="entry name" value="DUF1848"/>
</dbReference>
<dbReference type="RefSeq" id="WP_080924192.1">
    <property type="nucleotide sequence ID" value="NZ_CABGHF010000034.1"/>
</dbReference>
<name>A0A564N2S9_9ENTR</name>
<evidence type="ECO:0000313" key="2">
    <source>
        <dbReference type="Proteomes" id="UP000318370"/>
    </source>
</evidence>
<reference evidence="1 2" key="1">
    <citation type="submission" date="2019-07" db="EMBL/GenBank/DDBJ databases">
        <authorList>
            <person name="Brisse S."/>
            <person name="Rodrigues C."/>
            <person name="Thorpe H."/>
        </authorList>
    </citation>
    <scope>NUCLEOTIDE SEQUENCE [LARGE SCALE GENOMIC DNA]</scope>
    <source>
        <strain evidence="1">SB6408</strain>
    </source>
</reference>
<evidence type="ECO:0000313" key="1">
    <source>
        <dbReference type="EMBL" id="VUT00308.1"/>
    </source>
</evidence>
<dbReference type="AlphaFoldDB" id="A0A564N2S9"/>
<accession>A0A564N2S9</accession>